<evidence type="ECO:0000313" key="6">
    <source>
        <dbReference type="Proteomes" id="UP000095200"/>
    </source>
</evidence>
<feature type="coiled-coil region" evidence="2">
    <location>
        <begin position="58"/>
        <end position="113"/>
    </location>
</feature>
<evidence type="ECO:0000259" key="4">
    <source>
        <dbReference type="Pfam" id="PF01551"/>
    </source>
</evidence>
<evidence type="ECO:0000256" key="3">
    <source>
        <dbReference type="SAM" id="SignalP"/>
    </source>
</evidence>
<dbReference type="RefSeq" id="WP_069860194.1">
    <property type="nucleotide sequence ID" value="NZ_BDFE01000022.1"/>
</dbReference>
<feature type="signal peptide" evidence="3">
    <location>
        <begin position="1"/>
        <end position="29"/>
    </location>
</feature>
<organism evidence="5 6">
    <name type="scientific">Desulfoplanes formicivorans</name>
    <dbReference type="NCBI Taxonomy" id="1592317"/>
    <lineage>
        <taxon>Bacteria</taxon>
        <taxon>Pseudomonadati</taxon>
        <taxon>Thermodesulfobacteriota</taxon>
        <taxon>Desulfovibrionia</taxon>
        <taxon>Desulfovibrionales</taxon>
        <taxon>Desulfoplanaceae</taxon>
        <taxon>Desulfoplanes</taxon>
    </lineage>
</organism>
<name>A0A194AIL9_9BACT</name>
<dbReference type="InterPro" id="IPR016047">
    <property type="entry name" value="M23ase_b-sheet_dom"/>
</dbReference>
<dbReference type="Gene3D" id="2.70.70.10">
    <property type="entry name" value="Glucose Permease (Domain IIA)"/>
    <property type="match status" value="1"/>
</dbReference>
<dbReference type="InterPro" id="IPR011055">
    <property type="entry name" value="Dup_hybrid_motif"/>
</dbReference>
<proteinExistence type="predicted"/>
<dbReference type="SUPFAM" id="SSF51261">
    <property type="entry name" value="Duplicated hybrid motif"/>
    <property type="match status" value="1"/>
</dbReference>
<dbReference type="InterPro" id="IPR050570">
    <property type="entry name" value="Cell_wall_metabolism_enzyme"/>
</dbReference>
<dbReference type="PANTHER" id="PTHR21666">
    <property type="entry name" value="PEPTIDASE-RELATED"/>
    <property type="match status" value="1"/>
</dbReference>
<comment type="caution">
    <text evidence="5">The sequence shown here is derived from an EMBL/GenBank/DDBJ whole genome shotgun (WGS) entry which is preliminary data.</text>
</comment>
<feature type="domain" description="M23ase beta-sheet core" evidence="4">
    <location>
        <begin position="279"/>
        <end position="373"/>
    </location>
</feature>
<feature type="chain" id="PRO_5008507602" evidence="3">
    <location>
        <begin position="30"/>
        <end position="380"/>
    </location>
</feature>
<accession>A0A194AIL9</accession>
<dbReference type="AlphaFoldDB" id="A0A194AIL9"/>
<keyword evidence="2" id="KW-0175">Coiled coil</keyword>
<keyword evidence="6" id="KW-1185">Reference proteome</keyword>
<keyword evidence="1 3" id="KW-0732">Signal</keyword>
<gene>
    <name evidence="5" type="ORF">DPF_2668</name>
</gene>
<evidence type="ECO:0000313" key="5">
    <source>
        <dbReference type="EMBL" id="GAU09932.1"/>
    </source>
</evidence>
<evidence type="ECO:0000256" key="2">
    <source>
        <dbReference type="SAM" id="Coils"/>
    </source>
</evidence>
<dbReference type="STRING" id="1592317.DPF_2668"/>
<protein>
    <submittedName>
        <fullName evidence="5">Peptidase M23</fullName>
    </submittedName>
</protein>
<dbReference type="PANTHER" id="PTHR21666:SF289">
    <property type="entry name" value="L-ALA--D-GLU ENDOPEPTIDASE"/>
    <property type="match status" value="1"/>
</dbReference>
<dbReference type="GO" id="GO:0004222">
    <property type="term" value="F:metalloendopeptidase activity"/>
    <property type="evidence" value="ECO:0007669"/>
    <property type="project" value="TreeGrafter"/>
</dbReference>
<reference evidence="6" key="1">
    <citation type="submission" date="2016-06" db="EMBL/GenBank/DDBJ databases">
        <title>Draft genome sequence of Desulfoplanes formicivorans strain Pf12B.</title>
        <authorList>
            <person name="Watanabe M."/>
            <person name="Kojima H."/>
            <person name="Fukui M."/>
        </authorList>
    </citation>
    <scope>NUCLEOTIDE SEQUENCE [LARGE SCALE GENOMIC DNA]</scope>
    <source>
        <strain evidence="6">Pf12B</strain>
    </source>
</reference>
<sequence length="380" mass="43459">MVHTVFCWKKQLQLMVCLCMGLGAVVCFCRVCLGASATAIKENIARETTRASEKKEALTRLSAKERKLFKNLARVEDQIRTLETQLEANRRELKDLEDRKAVMQKRYEASRATRERLHEEAASLLRTLWPVFLTGQASKRFDQGDSWARAQRESTWLSALYGQTGTKLFALQKAETQALEDLKHFEEASRAAQAKDEELRAVQEDLLAKRLGFLSQVKKIRSQELDLKEELASIAQTIKDLHYKLQILDTRSFPKLKGHLPWPAKGRLVKGFHPKAQPPHRGLSLAVNKDDSVRAVSWGKVVYDDQLRGFGRVIIVFHGKDYYSLYAFLSQSRVRVGQKIEKGEIIGQCGYYPRIKGTGLYFELRFGQKAINPLHWLEPA</sequence>
<dbReference type="Pfam" id="PF01551">
    <property type="entry name" value="Peptidase_M23"/>
    <property type="match status" value="1"/>
</dbReference>
<dbReference type="CDD" id="cd12797">
    <property type="entry name" value="M23_peptidase"/>
    <property type="match status" value="1"/>
</dbReference>
<evidence type="ECO:0000256" key="1">
    <source>
        <dbReference type="ARBA" id="ARBA00022729"/>
    </source>
</evidence>
<dbReference type="Proteomes" id="UP000095200">
    <property type="component" value="Unassembled WGS sequence"/>
</dbReference>
<dbReference type="EMBL" id="BDFE01000022">
    <property type="protein sequence ID" value="GAU09932.1"/>
    <property type="molecule type" value="Genomic_DNA"/>
</dbReference>